<evidence type="ECO:0000256" key="2">
    <source>
        <dbReference type="SAM" id="MobiDB-lite"/>
    </source>
</evidence>
<feature type="region of interest" description="Disordered" evidence="2">
    <location>
        <begin position="524"/>
        <end position="750"/>
    </location>
</feature>
<dbReference type="OrthoDB" id="309435at2759"/>
<feature type="region of interest" description="Disordered" evidence="2">
    <location>
        <begin position="351"/>
        <end position="425"/>
    </location>
</feature>
<feature type="compositionally biased region" description="Low complexity" evidence="2">
    <location>
        <begin position="1591"/>
        <end position="1600"/>
    </location>
</feature>
<feature type="compositionally biased region" description="Low complexity" evidence="2">
    <location>
        <begin position="676"/>
        <end position="698"/>
    </location>
</feature>
<sequence>MEEYIDHLRQVFRLGQKQKDLQSQQLKQYLQQKPNEEVQQSAVQAILQCFQDEKDDPYSKLVALRFLTQCMKVYGGYIYFHQLVEKFLQETLFNYFMMLAGDTEENFGHQLFEEYSDKVKDPKLFLQIKKTFAAFLSYDVATLWKEQFPDSDQHQFKYEELYDNLMEMGVNLKIGEKLKTQKKNAAQSQKQNLQQSQVTKKNMVQSTMPQQQQQQLYQEGKQQIQATPDQNQNQQQQQASKQQLEQINETPQGVSQSQKQVQTKKVMYQRIEQLQEMIEMIIEDPGSQGEFMDLIIQDANELNDDIMKVEDMDDEQFMNQQISVTEMLQLLMDYQKKQIDQNFVESYKEIKQAGPTPQGQQQQQQQQKQQQQQTRKPMQQQDQIEDEEEKKFKQEQEELQRQMELQKQKELKEAEEKQKLLQQKQKEEQEKERQLQIQIEQQEKLLKEQKEKEKQLQIQAEKQKKEEEMQEQMRIQKLKEEQEQQEKQRQYQIQQQQLQQQQKELEEKEKQELIQKQKQIEQQKQLQKEQEEQEQERKFREEQERQMKEEEEKIKQYQQYSQQQQIQQHQIDEDQDEDDYSPQQKKQNQQQQNQHQQQNQQMMPQSQPKKTLFQKIGGAKGIQQGFNKAHGLENEQKLNQIKIPDNQDEEWDDGSIPNDSPIVQRVDVNNNKYNGNQLQQSQQQNFQQFVSKHQQPQMEGDEEEEEEQKQNLNQPVSPQKQQISEQSQNFDRSETPTRIKSNLNSQAIPEQHKYLFEQYRKEQEQYEPNFSDDDERVDEEGPNIFSNQLKNKSPKKLQQTSNQMQKLGVEMAMQNQKKLSSSNISQNNQSYNQINTELSEGTKNNKIYNINNQNNNNINNNDNNDKLGFQLHSQQNQLGSQNNSRLQSQSNLTEKQMNYLESRVPLNQNIQPGQELQQSRTNLGAGQTGNPLLESAINNKNYMVMSRVQNQNQGNLQQSQQNQGLMQSKIQVTSIQMNKQKGFASPEGKYKSKIFSQQPQNSTLLQSYNYQPLKENKNKSQDIISSQGFVSNRQANSLASRMPQQQKLTASSVQINHITKQQQQLQQKLQDEYKQMNQKEIEEHKKREKELQQQLEIQQQIQKELKAQQDEQIQKLNLTEQEKEQMQQEFLKQQQLQQQAQQEYERKIQQLEQDLKGALEEKFELSNENQGLKQKNELIAAQQQDINQNRDNLSNDESARQLELEYTDKYLKLQQEHMIQQDQLKQEQEQKQKILDQMNKLQEQIQELNGNLNKELTEKKKNQNQTNKRIDQQQQEILKLKSQLTNNNTTNEQIQQKQAELNQLKTKLKQIEKSKDSLIDSKNTELHKLKENMTQTQYTAQLAKQNNERTIQKIEGNNQRIEDLNAKIKEMESQKVKLEQQYGKIQEDYDKQGTEMHLKDNQIQQLVQELSLTKQLQQESELNSKKLQELQKENEKLRETCNLLENKNKQLDEDFMQSERQKQNYLEEQIQMLKQENASIQESYYEYKNKKEQEIQENQQNLGQIQNEREKLKDQIQELRNELEQSKQGMQTDIVSQQDLLKKLQEQLVQYQKENLALQDNQRKLEEEFKQKETDFIKQQKENELRQKEVQQQSQKSSPSKKQKIFEEFRPSTGQQQKQQLQQQGEGSYFSSEQKMPQQEIAQKNQQFQEQEQQQIAGKAAAPSLNQQNQAAPTQQLRNQNELDQEEGQPQIKLSELLQMQKTGQLKSKTNRGDLLGPNIVQQTPNALYQTQFVQEQQIGQSYHQDLNNYLSQKNMNTIQQIDPVTADLIYPFQNPVNYFENKVNRDPKGKLVKFQYDFFKNQLPSDQRGLHRFKRSAIHQNEFLTLFQNENVKVQCQTSYMTEQKFFLGINLIFTNIGQGLIQNFSASYIGNSESIQVFSSPSQLQSQLQSGASIQQDLQINFAEIPYNILILELEFQAGSKKKRFSVALPHTINQYLEQQQISVSDFKKQWKQGQENIIRSEEYILETKLVGSAYDFLRIFPNFFEINENKARDYNLGISENRVGGYMFLRHTNTALLGKITVFPNNKVIFQMSFLNSQDIALHRKTAEFVLNTFVLVFTDQVQKLQGNSSLPLSQVHNAQGQIISGNFNRNSPQQVTTNRYY</sequence>
<feature type="compositionally biased region" description="Low complexity" evidence="2">
    <location>
        <begin position="183"/>
        <end position="261"/>
    </location>
</feature>
<feature type="region of interest" description="Disordered" evidence="2">
    <location>
        <begin position="181"/>
        <end position="261"/>
    </location>
</feature>
<keyword evidence="1" id="KW-0175">Coiled coil</keyword>
<feature type="compositionally biased region" description="Basic and acidic residues" evidence="2">
    <location>
        <begin position="1579"/>
        <end position="1589"/>
    </location>
</feature>
<feature type="compositionally biased region" description="Polar residues" evidence="2">
    <location>
        <begin position="711"/>
        <end position="730"/>
    </location>
</feature>
<name>A0A0V0QXF6_PSEPJ</name>
<feature type="compositionally biased region" description="Basic and acidic residues" evidence="2">
    <location>
        <begin position="456"/>
        <end position="467"/>
    </location>
</feature>
<evidence type="ECO:0000313" key="3">
    <source>
        <dbReference type="EMBL" id="KRX06600.1"/>
    </source>
</evidence>
<feature type="region of interest" description="Disordered" evidence="2">
    <location>
        <begin position="1579"/>
        <end position="1689"/>
    </location>
</feature>
<feature type="compositionally biased region" description="Low complexity" evidence="2">
    <location>
        <begin position="581"/>
        <end position="625"/>
    </location>
</feature>
<feature type="compositionally biased region" description="Low complexity" evidence="2">
    <location>
        <begin position="358"/>
        <end position="382"/>
    </location>
</feature>
<feature type="compositionally biased region" description="Low complexity" evidence="2">
    <location>
        <begin position="1638"/>
        <end position="1662"/>
    </location>
</feature>
<dbReference type="InParanoid" id="A0A0V0QXF6"/>
<organism evidence="3 4">
    <name type="scientific">Pseudocohnilembus persalinus</name>
    <name type="common">Ciliate</name>
    <dbReference type="NCBI Taxonomy" id="266149"/>
    <lineage>
        <taxon>Eukaryota</taxon>
        <taxon>Sar</taxon>
        <taxon>Alveolata</taxon>
        <taxon>Ciliophora</taxon>
        <taxon>Intramacronucleata</taxon>
        <taxon>Oligohymenophorea</taxon>
        <taxon>Scuticociliatia</taxon>
        <taxon>Philasterida</taxon>
        <taxon>Pseudocohnilembidae</taxon>
        <taxon>Pseudocohnilembus</taxon>
    </lineage>
</organism>
<feature type="compositionally biased region" description="Basic and acidic residues" evidence="2">
    <location>
        <begin position="524"/>
        <end position="555"/>
    </location>
</feature>
<evidence type="ECO:0000313" key="4">
    <source>
        <dbReference type="Proteomes" id="UP000054937"/>
    </source>
</evidence>
<dbReference type="EMBL" id="LDAU01000094">
    <property type="protein sequence ID" value="KRX06600.1"/>
    <property type="molecule type" value="Genomic_DNA"/>
</dbReference>
<feature type="compositionally biased region" description="Acidic residues" evidence="2">
    <location>
        <begin position="770"/>
        <end position="781"/>
    </location>
</feature>
<accession>A0A0V0QXF6</accession>
<feature type="region of interest" description="Disordered" evidence="2">
    <location>
        <begin position="456"/>
        <end position="481"/>
    </location>
</feature>
<feature type="compositionally biased region" description="Polar residues" evidence="2">
    <location>
        <begin position="784"/>
        <end position="797"/>
    </location>
</feature>
<dbReference type="SUPFAM" id="SSF49348">
    <property type="entry name" value="Clathrin adaptor appendage domain"/>
    <property type="match status" value="1"/>
</dbReference>
<feature type="coiled-coil region" evidence="1">
    <location>
        <begin position="1055"/>
        <end position="1388"/>
    </location>
</feature>
<keyword evidence="4" id="KW-1185">Reference proteome</keyword>
<comment type="caution">
    <text evidence="3">The sequence shown here is derived from an EMBL/GenBank/DDBJ whole genome shotgun (WGS) entry which is preliminary data.</text>
</comment>
<gene>
    <name evidence="3" type="ORF">PPERSA_13079</name>
</gene>
<proteinExistence type="predicted"/>
<evidence type="ECO:0000256" key="1">
    <source>
        <dbReference type="SAM" id="Coils"/>
    </source>
</evidence>
<feature type="region of interest" description="Disordered" evidence="2">
    <location>
        <begin position="763"/>
        <end position="797"/>
    </location>
</feature>
<feature type="compositionally biased region" description="Low complexity" evidence="2">
    <location>
        <begin position="1615"/>
        <end position="1624"/>
    </location>
</feature>
<dbReference type="InterPro" id="IPR013041">
    <property type="entry name" value="Clathrin_app_Ig-like_sf"/>
</dbReference>
<dbReference type="Proteomes" id="UP000054937">
    <property type="component" value="Unassembled WGS sequence"/>
</dbReference>
<reference evidence="3 4" key="1">
    <citation type="journal article" date="2015" name="Sci. Rep.">
        <title>Genome of the facultative scuticociliatosis pathogen Pseudocohnilembus persalinus provides insight into its virulence through horizontal gene transfer.</title>
        <authorList>
            <person name="Xiong J."/>
            <person name="Wang G."/>
            <person name="Cheng J."/>
            <person name="Tian M."/>
            <person name="Pan X."/>
            <person name="Warren A."/>
            <person name="Jiang C."/>
            <person name="Yuan D."/>
            <person name="Miao W."/>
        </authorList>
    </citation>
    <scope>NUCLEOTIDE SEQUENCE [LARGE SCALE GENOMIC DNA]</scope>
    <source>
        <strain evidence="3">36N120E</strain>
    </source>
</reference>
<feature type="compositionally biased region" description="Polar residues" evidence="2">
    <location>
        <begin position="1625"/>
        <end position="1637"/>
    </location>
</feature>
<feature type="compositionally biased region" description="Low complexity" evidence="2">
    <location>
        <begin position="556"/>
        <end position="569"/>
    </location>
</feature>
<feature type="compositionally biased region" description="Basic and acidic residues" evidence="2">
    <location>
        <begin position="389"/>
        <end position="425"/>
    </location>
</feature>
<feature type="compositionally biased region" description="Polar residues" evidence="2">
    <location>
        <begin position="1664"/>
        <end position="1682"/>
    </location>
</feature>
<protein>
    <submittedName>
        <fullName evidence="3">Coatomer/clathrin adaptor appendage, Ig-like subdomain</fullName>
    </submittedName>
</protein>
<feature type="compositionally biased region" description="Polar residues" evidence="2">
    <location>
        <begin position="738"/>
        <end position="748"/>
    </location>
</feature>